<evidence type="ECO:0000256" key="9">
    <source>
        <dbReference type="SAM" id="SignalP"/>
    </source>
</evidence>
<name>A0ABZ2M575_9BACT</name>
<evidence type="ECO:0000256" key="5">
    <source>
        <dbReference type="ARBA" id="ARBA00022801"/>
    </source>
</evidence>
<accession>A0ABZ2M575</accession>
<dbReference type="Proteomes" id="UP001370348">
    <property type="component" value="Chromosome"/>
</dbReference>
<evidence type="ECO:0000256" key="6">
    <source>
        <dbReference type="ARBA" id="ARBA00022833"/>
    </source>
</evidence>
<feature type="region of interest" description="Disordered" evidence="8">
    <location>
        <begin position="260"/>
        <end position="348"/>
    </location>
</feature>
<proteinExistence type="predicted"/>
<keyword evidence="7" id="KW-0482">Metalloprotease</keyword>
<evidence type="ECO:0000256" key="2">
    <source>
        <dbReference type="ARBA" id="ARBA00022723"/>
    </source>
</evidence>
<sequence>MVPARLGLFVTVCAVILSSTAGARPAGAPRVMHSAVAMSAAAMRIGRSVGSPTTGHLIGGSHIEETPYLRVVPFYAGSDARWGLGPLVDMIERAARQVRKKYPDAVLSVGHLSRRGGGEIDRHASHESGRDADIAFYVKNYAGKPVLSDRFVPFRADGTAGTWPGAYFDDERNWLLVTSFVTDPVAHVSHIFVASPLRARLLAYAARIGAPVAVRNRAAELLMQPRGSLPHDDHFHVRITCPSGMHECIEFPMRKGGPVYARVPAPHPPHARGRANPGSVAHGAGRTPSADPAARPAQAGSSQSSKPDRKGPTSASDAPWWDPPPAVLSTPSGPADPVDPIDDADGDL</sequence>
<keyword evidence="5" id="KW-0378">Hydrolase</keyword>
<feature type="chain" id="PRO_5045073804" evidence="9">
    <location>
        <begin position="24"/>
        <end position="348"/>
    </location>
</feature>
<dbReference type="SUPFAM" id="SSF55166">
    <property type="entry name" value="Hedgehog/DD-peptidase"/>
    <property type="match status" value="1"/>
</dbReference>
<organism evidence="10 11">
    <name type="scientific">Pendulispora albinea</name>
    <dbReference type="NCBI Taxonomy" id="2741071"/>
    <lineage>
        <taxon>Bacteria</taxon>
        <taxon>Pseudomonadati</taxon>
        <taxon>Myxococcota</taxon>
        <taxon>Myxococcia</taxon>
        <taxon>Myxococcales</taxon>
        <taxon>Sorangiineae</taxon>
        <taxon>Pendulisporaceae</taxon>
        <taxon>Pendulispora</taxon>
    </lineage>
</organism>
<feature type="compositionally biased region" description="Acidic residues" evidence="8">
    <location>
        <begin position="339"/>
        <end position="348"/>
    </location>
</feature>
<reference evidence="10 11" key="1">
    <citation type="submission" date="2021-12" db="EMBL/GenBank/DDBJ databases">
        <title>Discovery of the Pendulisporaceae a myxobacterial family with distinct sporulation behavior and unique specialized metabolism.</title>
        <authorList>
            <person name="Garcia R."/>
            <person name="Popoff A."/>
            <person name="Bader C.D."/>
            <person name="Loehr J."/>
            <person name="Walesch S."/>
            <person name="Walt C."/>
            <person name="Boldt J."/>
            <person name="Bunk B."/>
            <person name="Haeckl F.J.F.P.J."/>
            <person name="Gunesch A.P."/>
            <person name="Birkelbach J."/>
            <person name="Nuebel U."/>
            <person name="Pietschmann T."/>
            <person name="Bach T."/>
            <person name="Mueller R."/>
        </authorList>
    </citation>
    <scope>NUCLEOTIDE SEQUENCE [LARGE SCALE GENOMIC DNA]</scope>
    <source>
        <strain evidence="10 11">MSr11954</strain>
    </source>
</reference>
<feature type="signal peptide" evidence="9">
    <location>
        <begin position="1"/>
        <end position="23"/>
    </location>
</feature>
<keyword evidence="11" id="KW-1185">Reference proteome</keyword>
<evidence type="ECO:0000256" key="8">
    <source>
        <dbReference type="SAM" id="MobiDB-lite"/>
    </source>
</evidence>
<dbReference type="EMBL" id="CP089984">
    <property type="protein sequence ID" value="WXB17039.1"/>
    <property type="molecule type" value="Genomic_DNA"/>
</dbReference>
<dbReference type="Gene3D" id="3.30.1380.10">
    <property type="match status" value="1"/>
</dbReference>
<evidence type="ECO:0000313" key="11">
    <source>
        <dbReference type="Proteomes" id="UP001370348"/>
    </source>
</evidence>
<evidence type="ECO:0000313" key="10">
    <source>
        <dbReference type="EMBL" id="WXB17039.1"/>
    </source>
</evidence>
<evidence type="ECO:0000256" key="7">
    <source>
        <dbReference type="ARBA" id="ARBA00023049"/>
    </source>
</evidence>
<gene>
    <name evidence="10" type="ORF">LZC94_07130</name>
</gene>
<dbReference type="InterPro" id="IPR009045">
    <property type="entry name" value="Zn_M74/Hedgehog-like"/>
</dbReference>
<evidence type="ECO:0000256" key="3">
    <source>
        <dbReference type="ARBA" id="ARBA00022729"/>
    </source>
</evidence>
<keyword evidence="2" id="KW-0479">Metal-binding</keyword>
<protein>
    <submittedName>
        <fullName evidence="10">Penicillin-insensitive murein endopeptidase</fullName>
    </submittedName>
</protein>
<keyword evidence="6" id="KW-0862">Zinc</keyword>
<dbReference type="Pfam" id="PF03411">
    <property type="entry name" value="Peptidase_M74"/>
    <property type="match status" value="1"/>
</dbReference>
<keyword evidence="3 9" id="KW-0732">Signal</keyword>
<keyword evidence="1" id="KW-0645">Protease</keyword>
<evidence type="ECO:0000256" key="1">
    <source>
        <dbReference type="ARBA" id="ARBA00022670"/>
    </source>
</evidence>
<keyword evidence="4" id="KW-0574">Periplasm</keyword>
<evidence type="ECO:0000256" key="4">
    <source>
        <dbReference type="ARBA" id="ARBA00022764"/>
    </source>
</evidence>
<dbReference type="RefSeq" id="WP_394826668.1">
    <property type="nucleotide sequence ID" value="NZ_CP089984.1"/>
</dbReference>
<dbReference type="InterPro" id="IPR005073">
    <property type="entry name" value="Peptidase_M74"/>
</dbReference>